<accession>A0ABQ6IDN7</accession>
<comment type="caution">
    <text evidence="3">The sequence shown here is derived from an EMBL/GenBank/DDBJ whole genome shotgun (WGS) entry which is preliminary data.</text>
</comment>
<keyword evidence="4" id="KW-1185">Reference proteome</keyword>
<dbReference type="InterPro" id="IPR002125">
    <property type="entry name" value="CMP_dCMP_dom"/>
</dbReference>
<dbReference type="SUPFAM" id="SSF53927">
    <property type="entry name" value="Cytidine deaminase-like"/>
    <property type="match status" value="1"/>
</dbReference>
<dbReference type="PANTHER" id="PTHR11644">
    <property type="entry name" value="CYTIDINE DEAMINASE"/>
    <property type="match status" value="1"/>
</dbReference>
<name>A0ABQ6IDN7_9MICO</name>
<protein>
    <recommendedName>
        <fullName evidence="2">CMP/dCMP-type deaminase domain-containing protein</fullName>
    </recommendedName>
</protein>
<dbReference type="PROSITE" id="PS51747">
    <property type="entry name" value="CYT_DCMP_DEAMINASES_2"/>
    <property type="match status" value="1"/>
</dbReference>
<dbReference type="EMBL" id="BSUN01000001">
    <property type="protein sequence ID" value="GMA34844.1"/>
    <property type="molecule type" value="Genomic_DNA"/>
</dbReference>
<dbReference type="Gene3D" id="3.40.140.10">
    <property type="entry name" value="Cytidine Deaminase, domain 2"/>
    <property type="match status" value="1"/>
</dbReference>
<evidence type="ECO:0000259" key="2">
    <source>
        <dbReference type="PROSITE" id="PS51747"/>
    </source>
</evidence>
<evidence type="ECO:0000313" key="4">
    <source>
        <dbReference type="Proteomes" id="UP001157125"/>
    </source>
</evidence>
<organism evidence="3 4">
    <name type="scientific">Demequina litorisediminis</name>
    <dbReference type="NCBI Taxonomy" id="1849022"/>
    <lineage>
        <taxon>Bacteria</taxon>
        <taxon>Bacillati</taxon>
        <taxon>Actinomycetota</taxon>
        <taxon>Actinomycetes</taxon>
        <taxon>Micrococcales</taxon>
        <taxon>Demequinaceae</taxon>
        <taxon>Demequina</taxon>
    </lineage>
</organism>
<dbReference type="CDD" id="cd01283">
    <property type="entry name" value="cytidine_deaminase"/>
    <property type="match status" value="1"/>
</dbReference>
<proteinExistence type="inferred from homology"/>
<gene>
    <name evidence="3" type="ORF">GCM10025876_10480</name>
</gene>
<dbReference type="Proteomes" id="UP001157125">
    <property type="component" value="Unassembled WGS sequence"/>
</dbReference>
<dbReference type="PANTHER" id="PTHR11644:SF2">
    <property type="entry name" value="CYTIDINE DEAMINASE"/>
    <property type="match status" value="1"/>
</dbReference>
<comment type="similarity">
    <text evidence="1">Belongs to the cytidine and deoxycytidylate deaminase family.</text>
</comment>
<evidence type="ECO:0000256" key="1">
    <source>
        <dbReference type="ARBA" id="ARBA00006576"/>
    </source>
</evidence>
<evidence type="ECO:0000313" key="3">
    <source>
        <dbReference type="EMBL" id="GMA34844.1"/>
    </source>
</evidence>
<dbReference type="InterPro" id="IPR050202">
    <property type="entry name" value="Cyt/Deoxycyt_deaminase"/>
</dbReference>
<reference evidence="4" key="1">
    <citation type="journal article" date="2019" name="Int. J. Syst. Evol. Microbiol.">
        <title>The Global Catalogue of Microorganisms (GCM) 10K type strain sequencing project: providing services to taxonomists for standard genome sequencing and annotation.</title>
        <authorList>
            <consortium name="The Broad Institute Genomics Platform"/>
            <consortium name="The Broad Institute Genome Sequencing Center for Infectious Disease"/>
            <person name="Wu L."/>
            <person name="Ma J."/>
        </authorList>
    </citation>
    <scope>NUCLEOTIDE SEQUENCE [LARGE SCALE GENOMIC DNA]</scope>
    <source>
        <strain evidence="4">NBRC 112299</strain>
    </source>
</reference>
<dbReference type="InterPro" id="IPR016193">
    <property type="entry name" value="Cytidine_deaminase-like"/>
</dbReference>
<sequence length="98" mass="10545">MPEIDWDALRSAAREATTRAYVPYSHFPVGVAALTDTGEIVIGANVENASYGLTLCAECALVSKAPHGWCGLPPCRVHVCGRRRRGARPVWPMPSVAL</sequence>
<dbReference type="NCBIfam" id="NF004064">
    <property type="entry name" value="PRK05578.1"/>
    <property type="match status" value="1"/>
</dbReference>
<feature type="domain" description="CMP/dCMP-type deaminase" evidence="2">
    <location>
        <begin position="4"/>
        <end position="98"/>
    </location>
</feature>
<dbReference type="Pfam" id="PF00383">
    <property type="entry name" value="dCMP_cyt_deam_1"/>
    <property type="match status" value="1"/>
</dbReference>